<accession>A0A5B7KI57</accession>
<proteinExistence type="predicted"/>
<evidence type="ECO:0000313" key="2">
    <source>
        <dbReference type="Proteomes" id="UP000324222"/>
    </source>
</evidence>
<name>A0A5B7KI57_PORTR</name>
<sequence>MIVLTLRRIYGGQKINGHSLHYFNSFSTGTQFYHEFCVQLD</sequence>
<comment type="caution">
    <text evidence="1">The sequence shown here is derived from an EMBL/GenBank/DDBJ whole genome shotgun (WGS) entry which is preliminary data.</text>
</comment>
<gene>
    <name evidence="1" type="ORF">E2C01_102320</name>
</gene>
<dbReference type="AlphaFoldDB" id="A0A5B7KI57"/>
<reference evidence="1 2" key="1">
    <citation type="submission" date="2019-05" db="EMBL/GenBank/DDBJ databases">
        <title>Another draft genome of Portunus trituberculatus and its Hox gene families provides insights of decapod evolution.</title>
        <authorList>
            <person name="Jeong J.-H."/>
            <person name="Song I."/>
            <person name="Kim S."/>
            <person name="Choi T."/>
            <person name="Kim D."/>
            <person name="Ryu S."/>
            <person name="Kim W."/>
        </authorList>
    </citation>
    <scope>NUCLEOTIDE SEQUENCE [LARGE SCALE GENOMIC DNA]</scope>
    <source>
        <tissue evidence="1">Muscle</tissue>
    </source>
</reference>
<organism evidence="1 2">
    <name type="scientific">Portunus trituberculatus</name>
    <name type="common">Swimming crab</name>
    <name type="synonym">Neptunus trituberculatus</name>
    <dbReference type="NCBI Taxonomy" id="210409"/>
    <lineage>
        <taxon>Eukaryota</taxon>
        <taxon>Metazoa</taxon>
        <taxon>Ecdysozoa</taxon>
        <taxon>Arthropoda</taxon>
        <taxon>Crustacea</taxon>
        <taxon>Multicrustacea</taxon>
        <taxon>Malacostraca</taxon>
        <taxon>Eumalacostraca</taxon>
        <taxon>Eucarida</taxon>
        <taxon>Decapoda</taxon>
        <taxon>Pleocyemata</taxon>
        <taxon>Brachyura</taxon>
        <taxon>Eubrachyura</taxon>
        <taxon>Portunoidea</taxon>
        <taxon>Portunidae</taxon>
        <taxon>Portuninae</taxon>
        <taxon>Portunus</taxon>
    </lineage>
</organism>
<dbReference type="Proteomes" id="UP000324222">
    <property type="component" value="Unassembled WGS sequence"/>
</dbReference>
<evidence type="ECO:0000313" key="1">
    <source>
        <dbReference type="EMBL" id="MPD06506.1"/>
    </source>
</evidence>
<keyword evidence="2" id="KW-1185">Reference proteome</keyword>
<dbReference type="EMBL" id="VSRR010151562">
    <property type="protein sequence ID" value="MPD06506.1"/>
    <property type="molecule type" value="Genomic_DNA"/>
</dbReference>
<protein>
    <submittedName>
        <fullName evidence="1">Uncharacterized protein</fullName>
    </submittedName>
</protein>